<evidence type="ECO:0000313" key="8">
    <source>
        <dbReference type="Proteomes" id="UP000249300"/>
    </source>
</evidence>
<dbReference type="GO" id="GO:0016279">
    <property type="term" value="F:protein-lysine N-methyltransferase activity"/>
    <property type="evidence" value="ECO:0007669"/>
    <property type="project" value="RHEA"/>
</dbReference>
<dbReference type="GO" id="GO:0005840">
    <property type="term" value="C:ribosome"/>
    <property type="evidence" value="ECO:0007669"/>
    <property type="project" value="UniProtKB-KW"/>
</dbReference>
<dbReference type="PANTHER" id="PTHR43648:SF1">
    <property type="entry name" value="ELECTRON TRANSFER FLAVOPROTEIN BETA SUBUNIT LYSINE METHYLTRANSFERASE"/>
    <property type="match status" value="1"/>
</dbReference>
<dbReference type="GO" id="GO:0032259">
    <property type="term" value="P:methylation"/>
    <property type="evidence" value="ECO:0007669"/>
    <property type="project" value="UniProtKB-KW"/>
</dbReference>
<keyword evidence="4 6" id="KW-0808">Transferase</keyword>
<accession>A0A2X4PMK3</accession>
<evidence type="ECO:0000313" key="7">
    <source>
        <dbReference type="EMBL" id="SQH73103.1"/>
    </source>
</evidence>
<dbReference type="EMBL" id="LS483447">
    <property type="protein sequence ID" value="SQH73103.1"/>
    <property type="molecule type" value="Genomic_DNA"/>
</dbReference>
<dbReference type="SUPFAM" id="SSF53335">
    <property type="entry name" value="S-adenosyl-L-methionine-dependent methyltransferases"/>
    <property type="match status" value="1"/>
</dbReference>
<gene>
    <name evidence="6 7" type="primary">prmA</name>
    <name evidence="7" type="ORF">NCTC12858_00947</name>
</gene>
<dbReference type="AlphaFoldDB" id="A0A2X4PMK3"/>
<feature type="binding site" evidence="6">
    <location>
        <position position="136"/>
    </location>
    <ligand>
        <name>S-adenosyl-L-methionine</name>
        <dbReference type="ChEBI" id="CHEBI:59789"/>
    </ligand>
</feature>
<dbReference type="PANTHER" id="PTHR43648">
    <property type="entry name" value="ELECTRON TRANSFER FLAVOPROTEIN BETA SUBUNIT LYSINE METHYLTRANSFERASE"/>
    <property type="match status" value="1"/>
</dbReference>
<dbReference type="Pfam" id="PF06325">
    <property type="entry name" value="PrmA"/>
    <property type="match status" value="1"/>
</dbReference>
<dbReference type="KEGG" id="pcre:NCTC12858_00947"/>
<comment type="function">
    <text evidence="6">Methylates ribosomal protein L11.</text>
</comment>
<dbReference type="EC" id="2.1.1.-" evidence="6"/>
<sequence>MLYHCYKINYIRRPEELDCETVSDLLSQSLAEYGFESFEYQPNGLYAYIPTELSKQIDIKEAVSNFPLPGLEIDYEAEEQPDIDWNHEWESKYFQPVRINEFCRIRAPFHPEDKTVDFDILISPKMAFGTGNHQTTALVADTLFFLDLLNLQVLDMGCGTGILSIIASLRGAKTVTAIDIDNWAIENTRENARLNKIDNITSLVADASQLPCVETYDLIVANIMRNVLLEDMPQYTQCLKRGGKLLMSGFYAEDIQPLKERAVSLGLTPIDHRTGKEGWSILIVSKLK</sequence>
<reference evidence="7 8" key="1">
    <citation type="submission" date="2018-06" db="EMBL/GenBank/DDBJ databases">
        <authorList>
            <consortium name="Pathogen Informatics"/>
            <person name="Doyle S."/>
        </authorList>
    </citation>
    <scope>NUCLEOTIDE SEQUENCE [LARGE SCALE GENOMIC DNA]</scope>
    <source>
        <strain evidence="7 8">NCTC12858</strain>
    </source>
</reference>
<protein>
    <recommendedName>
        <fullName evidence="6">Ribosomal protein L11 methyltransferase</fullName>
        <shortName evidence="6">L11 Mtase</shortName>
        <ecNumber evidence="6">2.1.1.-</ecNumber>
    </recommendedName>
</protein>
<dbReference type="NCBIfam" id="NF001785">
    <property type="entry name" value="PRK00517.2-2"/>
    <property type="match status" value="1"/>
</dbReference>
<organism evidence="7 8">
    <name type="scientific">Porphyromonas crevioricanis</name>
    <dbReference type="NCBI Taxonomy" id="393921"/>
    <lineage>
        <taxon>Bacteria</taxon>
        <taxon>Pseudomonadati</taxon>
        <taxon>Bacteroidota</taxon>
        <taxon>Bacteroidia</taxon>
        <taxon>Bacteroidales</taxon>
        <taxon>Porphyromonadaceae</taxon>
        <taxon>Porphyromonas</taxon>
    </lineage>
</organism>
<keyword evidence="3 6" id="KW-0489">Methyltransferase</keyword>
<comment type="catalytic activity">
    <reaction evidence="6">
        <text>L-lysyl-[protein] + 3 S-adenosyl-L-methionine = N(6),N(6),N(6)-trimethyl-L-lysyl-[protein] + 3 S-adenosyl-L-homocysteine + 3 H(+)</text>
        <dbReference type="Rhea" id="RHEA:54192"/>
        <dbReference type="Rhea" id="RHEA-COMP:9752"/>
        <dbReference type="Rhea" id="RHEA-COMP:13826"/>
        <dbReference type="ChEBI" id="CHEBI:15378"/>
        <dbReference type="ChEBI" id="CHEBI:29969"/>
        <dbReference type="ChEBI" id="CHEBI:57856"/>
        <dbReference type="ChEBI" id="CHEBI:59789"/>
        <dbReference type="ChEBI" id="CHEBI:61961"/>
    </reaction>
</comment>
<keyword evidence="5 6" id="KW-0949">S-adenosyl-L-methionine</keyword>
<feature type="binding site" evidence="6">
    <location>
        <position position="222"/>
    </location>
    <ligand>
        <name>S-adenosyl-L-methionine</name>
        <dbReference type="ChEBI" id="CHEBI:59789"/>
    </ligand>
</feature>
<comment type="subcellular location">
    <subcellularLocation>
        <location evidence="6">Cytoplasm</location>
    </subcellularLocation>
</comment>
<keyword evidence="8" id="KW-1185">Reference proteome</keyword>
<dbReference type="InterPro" id="IPR029063">
    <property type="entry name" value="SAM-dependent_MTases_sf"/>
</dbReference>
<proteinExistence type="inferred from homology"/>
<evidence type="ECO:0000256" key="6">
    <source>
        <dbReference type="HAMAP-Rule" id="MF_00735"/>
    </source>
</evidence>
<keyword evidence="7" id="KW-0687">Ribonucleoprotein</keyword>
<keyword evidence="7" id="KW-0689">Ribosomal protein</keyword>
<dbReference type="OrthoDB" id="9785995at2"/>
<evidence type="ECO:0000256" key="5">
    <source>
        <dbReference type="ARBA" id="ARBA00022691"/>
    </source>
</evidence>
<evidence type="ECO:0000256" key="2">
    <source>
        <dbReference type="ARBA" id="ARBA00022490"/>
    </source>
</evidence>
<keyword evidence="2 6" id="KW-0963">Cytoplasm</keyword>
<dbReference type="CDD" id="cd02440">
    <property type="entry name" value="AdoMet_MTases"/>
    <property type="match status" value="1"/>
</dbReference>
<dbReference type="HAMAP" id="MF_00735">
    <property type="entry name" value="Methyltr_PrmA"/>
    <property type="match status" value="1"/>
</dbReference>
<dbReference type="GO" id="GO:0005737">
    <property type="term" value="C:cytoplasm"/>
    <property type="evidence" value="ECO:0007669"/>
    <property type="project" value="UniProtKB-SubCell"/>
</dbReference>
<feature type="binding site" evidence="6">
    <location>
        <position position="179"/>
    </location>
    <ligand>
        <name>S-adenosyl-L-methionine</name>
        <dbReference type="ChEBI" id="CHEBI:59789"/>
    </ligand>
</feature>
<feature type="binding site" evidence="6">
    <location>
        <position position="157"/>
    </location>
    <ligand>
        <name>S-adenosyl-L-methionine</name>
        <dbReference type="ChEBI" id="CHEBI:59789"/>
    </ligand>
</feature>
<dbReference type="InterPro" id="IPR050078">
    <property type="entry name" value="Ribosomal_L11_MeTrfase_PrmA"/>
</dbReference>
<evidence type="ECO:0000256" key="3">
    <source>
        <dbReference type="ARBA" id="ARBA00022603"/>
    </source>
</evidence>
<comment type="similarity">
    <text evidence="1 6">Belongs to the methyltransferase superfamily. PrmA family.</text>
</comment>
<evidence type="ECO:0000256" key="4">
    <source>
        <dbReference type="ARBA" id="ARBA00022679"/>
    </source>
</evidence>
<name>A0A2X4PMK3_9PORP</name>
<dbReference type="Proteomes" id="UP000249300">
    <property type="component" value="Chromosome 1"/>
</dbReference>
<dbReference type="Gene3D" id="3.40.50.150">
    <property type="entry name" value="Vaccinia Virus protein VP39"/>
    <property type="match status" value="1"/>
</dbReference>
<evidence type="ECO:0000256" key="1">
    <source>
        <dbReference type="ARBA" id="ARBA00009741"/>
    </source>
</evidence>
<dbReference type="InterPro" id="IPR004498">
    <property type="entry name" value="Ribosomal_PrmA_MeTrfase"/>
</dbReference>
<dbReference type="RefSeq" id="WP_023938559.1">
    <property type="nucleotide sequence ID" value="NZ_FUXH01000018.1"/>
</dbReference>